<accession>A0ABC8LKV2</accession>
<evidence type="ECO:0000256" key="1">
    <source>
        <dbReference type="SAM" id="MobiDB-lite"/>
    </source>
</evidence>
<evidence type="ECO:0000313" key="3">
    <source>
        <dbReference type="Proteomes" id="UP001642260"/>
    </source>
</evidence>
<evidence type="ECO:0000313" key="2">
    <source>
        <dbReference type="EMBL" id="CAH8384315.1"/>
    </source>
</evidence>
<dbReference type="AlphaFoldDB" id="A0ABC8LKV2"/>
<comment type="caution">
    <text evidence="2">The sequence shown here is derived from an EMBL/GenBank/DDBJ whole genome shotgun (WGS) entry which is preliminary data.</text>
</comment>
<dbReference type="EMBL" id="CAKOAT010611821">
    <property type="protein sequence ID" value="CAH8384315.1"/>
    <property type="molecule type" value="Genomic_DNA"/>
</dbReference>
<feature type="region of interest" description="Disordered" evidence="1">
    <location>
        <begin position="40"/>
        <end position="95"/>
    </location>
</feature>
<gene>
    <name evidence="2" type="ORF">ERUC_LOCUS36798</name>
</gene>
<name>A0ABC8LKV2_ERUVS</name>
<dbReference type="Proteomes" id="UP001642260">
    <property type="component" value="Unassembled WGS sequence"/>
</dbReference>
<proteinExistence type="predicted"/>
<organism evidence="2 3">
    <name type="scientific">Eruca vesicaria subsp. sativa</name>
    <name type="common">Garden rocket</name>
    <name type="synonym">Eruca sativa</name>
    <dbReference type="NCBI Taxonomy" id="29727"/>
    <lineage>
        <taxon>Eukaryota</taxon>
        <taxon>Viridiplantae</taxon>
        <taxon>Streptophyta</taxon>
        <taxon>Embryophyta</taxon>
        <taxon>Tracheophyta</taxon>
        <taxon>Spermatophyta</taxon>
        <taxon>Magnoliopsida</taxon>
        <taxon>eudicotyledons</taxon>
        <taxon>Gunneridae</taxon>
        <taxon>Pentapetalae</taxon>
        <taxon>rosids</taxon>
        <taxon>malvids</taxon>
        <taxon>Brassicales</taxon>
        <taxon>Brassicaceae</taxon>
        <taxon>Brassiceae</taxon>
        <taxon>Eruca</taxon>
    </lineage>
</organism>
<reference evidence="2 3" key="1">
    <citation type="submission" date="2022-03" db="EMBL/GenBank/DDBJ databases">
        <authorList>
            <person name="Macdonald S."/>
            <person name="Ahmed S."/>
            <person name="Newling K."/>
        </authorList>
    </citation>
    <scope>NUCLEOTIDE SEQUENCE [LARGE SCALE GENOMIC DNA]</scope>
</reference>
<sequence>MAFAKKWPGDTQCNEILESKSGKCDVNQCQAGCVKKHKVAKASDPQRTSNGTGIISAALSGNEKPKPLALAPPPNDAIKTRSHVPSPPNDPVISRIASDSSKVPITQDTRMILSLIYLSSR</sequence>
<protein>
    <submittedName>
        <fullName evidence="2">Uncharacterized protein</fullName>
    </submittedName>
</protein>
<keyword evidence="3" id="KW-1185">Reference proteome</keyword>